<sequence>MKQYLDILRHVRENGDLKADRTGVGTISCFGLQMQPIDLRKGLPVVTTKKIHLPSVIHELLWFFKGTDKIDYLTENKVRIWNEWAVDNSIGNMYGVQWMKWKCSNGEEINQIEDMLELLKTNPDSRRNVVTSWNPETIPDSKKSFKENIENGKGALANCHGFFQVYTAIIPTYERMELFKKEYPLKYGDMVYDKLRTSEFDEYLDKVGFPKRYLDMKHYIRSNDLFLGAPFNITSYCLMMEMICKEVNMIPRFYHHTFGDAHIYTNHLEQVDLQLTREPKKLPTLRLNPNVKRVVDFRFEDFEIIGYDPHPHIKGKVAV</sequence>
<evidence type="ECO:0000313" key="6">
    <source>
        <dbReference type="EMBL" id="BAV39316.1"/>
    </source>
</evidence>
<organism evidence="6 7">
    <name type="scientific">Tenacibaculum phage pT24</name>
    <dbReference type="NCBI Taxonomy" id="1880590"/>
    <lineage>
        <taxon>Viruses</taxon>
        <taxon>Duplodnaviria</taxon>
        <taxon>Heunggongvirae</taxon>
        <taxon>Uroviricota</taxon>
        <taxon>Caudoviricetes</taxon>
        <taxon>Kungbxnavirus</taxon>
        <taxon>Kungbxnavirus pT24</taxon>
    </lineage>
</organism>
<dbReference type="CDD" id="cd00351">
    <property type="entry name" value="TS_Pyrimidine_HMase"/>
    <property type="match status" value="1"/>
</dbReference>
<evidence type="ECO:0000259" key="5">
    <source>
        <dbReference type="Pfam" id="PF00303"/>
    </source>
</evidence>
<keyword evidence="7" id="KW-1185">Reference proteome</keyword>
<comment type="similarity">
    <text evidence="1">Belongs to the thymidylate synthase family.</text>
</comment>
<keyword evidence="4" id="KW-0808">Transferase</keyword>
<proteinExistence type="inferred from homology"/>
<dbReference type="HAMAP" id="MF_00008">
    <property type="entry name" value="Thymidy_synth_bact"/>
    <property type="match status" value="1"/>
</dbReference>
<accession>A0A1B4XWX5</accession>
<dbReference type="PANTHER" id="PTHR11548:SF9">
    <property type="entry name" value="THYMIDYLATE SYNTHASE"/>
    <property type="match status" value="1"/>
</dbReference>
<dbReference type="PANTHER" id="PTHR11548">
    <property type="entry name" value="THYMIDYLATE SYNTHASE 1"/>
    <property type="match status" value="1"/>
</dbReference>
<feature type="domain" description="Thymidylate synthase/dCMP hydroxymethylase" evidence="5">
    <location>
        <begin position="2"/>
        <end position="319"/>
    </location>
</feature>
<dbReference type="PRINTS" id="PR00108">
    <property type="entry name" value="THYMDSNTHASE"/>
</dbReference>
<protein>
    <recommendedName>
        <fullName evidence="2">thymidylate synthase</fullName>
        <ecNumber evidence="2">2.1.1.45</ecNumber>
    </recommendedName>
</protein>
<evidence type="ECO:0000256" key="2">
    <source>
        <dbReference type="ARBA" id="ARBA00011947"/>
    </source>
</evidence>
<dbReference type="InterPro" id="IPR000398">
    <property type="entry name" value="Thymidylate_synthase"/>
</dbReference>
<name>A0A1B4XWX5_9CAUD</name>
<dbReference type="EMBL" id="LC168164">
    <property type="protein sequence ID" value="BAV39316.1"/>
    <property type="molecule type" value="Genomic_DNA"/>
</dbReference>
<dbReference type="InterPro" id="IPR023451">
    <property type="entry name" value="Thymidate_synth/dCMP_Mease_dom"/>
</dbReference>
<dbReference type="Gene3D" id="3.30.572.10">
    <property type="entry name" value="Thymidylate synthase/dCMP hydroxymethylase domain"/>
    <property type="match status" value="1"/>
</dbReference>
<dbReference type="GO" id="GO:0032259">
    <property type="term" value="P:methylation"/>
    <property type="evidence" value="ECO:0007669"/>
    <property type="project" value="UniProtKB-KW"/>
</dbReference>
<dbReference type="InterPro" id="IPR045097">
    <property type="entry name" value="Thymidate_synth/dCMP_Mease"/>
</dbReference>
<evidence type="ECO:0000256" key="1">
    <source>
        <dbReference type="ARBA" id="ARBA00009972"/>
    </source>
</evidence>
<keyword evidence="3" id="KW-0489">Methyltransferase</keyword>
<dbReference type="EC" id="2.1.1.45" evidence="2"/>
<evidence type="ECO:0000256" key="3">
    <source>
        <dbReference type="ARBA" id="ARBA00022603"/>
    </source>
</evidence>
<dbReference type="GO" id="GO:0006231">
    <property type="term" value="P:dTMP biosynthetic process"/>
    <property type="evidence" value="ECO:0007669"/>
    <property type="project" value="InterPro"/>
</dbReference>
<dbReference type="GO" id="GO:0004799">
    <property type="term" value="F:thymidylate synthase activity"/>
    <property type="evidence" value="ECO:0007669"/>
    <property type="project" value="UniProtKB-EC"/>
</dbReference>
<gene>
    <name evidence="6" type="ORF">BPT24_191</name>
</gene>
<dbReference type="InterPro" id="IPR036926">
    <property type="entry name" value="Thymidate_synth/dCMP_Mease_sf"/>
</dbReference>
<dbReference type="Proteomes" id="UP000224877">
    <property type="component" value="Segment"/>
</dbReference>
<evidence type="ECO:0000313" key="7">
    <source>
        <dbReference type="Proteomes" id="UP000224877"/>
    </source>
</evidence>
<reference evidence="6 7" key="1">
    <citation type="submission" date="2016-07" db="EMBL/GenBank/DDBJ databases">
        <title>Characterization of three bacteriophages infecting bacteria isolated from shrimp culture pond water.</title>
        <authorList>
            <person name="Khoa H.V."/>
        </authorList>
    </citation>
    <scope>NUCLEOTIDE SEQUENCE [LARGE SCALE GENOMIC DNA]</scope>
</reference>
<dbReference type="SUPFAM" id="SSF55831">
    <property type="entry name" value="Thymidylate synthase/dCMP hydroxymethylase"/>
    <property type="match status" value="1"/>
</dbReference>
<dbReference type="NCBIfam" id="TIGR03284">
    <property type="entry name" value="thym_sym"/>
    <property type="match status" value="1"/>
</dbReference>
<dbReference type="Pfam" id="PF00303">
    <property type="entry name" value="Thymidylat_synt"/>
    <property type="match status" value="1"/>
</dbReference>
<evidence type="ECO:0000256" key="4">
    <source>
        <dbReference type="ARBA" id="ARBA00022679"/>
    </source>
</evidence>